<evidence type="ECO:0000256" key="1">
    <source>
        <dbReference type="SAM" id="Coils"/>
    </source>
</evidence>
<reference evidence="2 3" key="1">
    <citation type="submission" date="2018-10" db="EMBL/GenBank/DDBJ databases">
        <title>Genome Sequence of Cohnella sp.</title>
        <authorList>
            <person name="Srinivasan S."/>
            <person name="Kim M.K."/>
        </authorList>
    </citation>
    <scope>NUCLEOTIDE SEQUENCE [LARGE SCALE GENOMIC DNA]</scope>
    <source>
        <strain evidence="2 3">18JY8-7</strain>
    </source>
</reference>
<dbReference type="EMBL" id="CP033433">
    <property type="protein sequence ID" value="AYQ74169.1"/>
    <property type="molecule type" value="Genomic_DNA"/>
</dbReference>
<dbReference type="SUPFAM" id="SSF52540">
    <property type="entry name" value="P-loop containing nucleoside triphosphate hydrolases"/>
    <property type="match status" value="1"/>
</dbReference>
<dbReference type="RefSeq" id="WP_123042251.1">
    <property type="nucleotide sequence ID" value="NZ_CP033433.1"/>
</dbReference>
<dbReference type="KEGG" id="coh:EAV92_17320"/>
<sequence>MIARAINALGVYFGEEVDLLQAKEDNKEGFWEHQNIVRLNDEILEALGIEWHASAPLDDSWWTKDKFKPFEEQIVSLVEKTFVPQSMWGWKDPRTSILIPLWIRALKRLDIELQFVIPVRNPIDVASSLANRDEIEFSKAAGIWQLYTLSALHFSQGFPRLVVQYDKFVENPVIQLQRLGKFMNVEADFHQISEEIINPSLRHKKSDLLSLENMANSERVTQSIVEAYSISLELADKNGVADDSAVQFQIDRVYNEVSKWRRLLLPTSIKPKLQIFWKELNEETFVEHHSLSANVDPSTGYETFRFPLASGKVVRIDPIDQPGLISIRKLAFTDGNGMQIDLIADAQLDTTENLIQVEELGDGRGLDFISLNKDPQMIFRLPGFDDEAGILEVELKVTTDSIEVREAFIEIIKKNTVAYSELASQIQQLQTQIQQIQLQVTDINSSSLQKVSRKFDRWIR</sequence>
<keyword evidence="1" id="KW-0175">Coiled coil</keyword>
<accession>A0A3G3K318</accession>
<dbReference type="AlphaFoldDB" id="A0A3G3K318"/>
<evidence type="ECO:0000313" key="3">
    <source>
        <dbReference type="Proteomes" id="UP000269097"/>
    </source>
</evidence>
<protein>
    <recommendedName>
        <fullName evidence="4">Sulfotransferase domain-containing protein</fullName>
    </recommendedName>
</protein>
<dbReference type="Proteomes" id="UP000269097">
    <property type="component" value="Chromosome"/>
</dbReference>
<feature type="coiled-coil region" evidence="1">
    <location>
        <begin position="419"/>
        <end position="446"/>
    </location>
</feature>
<name>A0A3G3K318_9BACL</name>
<evidence type="ECO:0008006" key="4">
    <source>
        <dbReference type="Google" id="ProtNLM"/>
    </source>
</evidence>
<proteinExistence type="predicted"/>
<keyword evidence="3" id="KW-1185">Reference proteome</keyword>
<organism evidence="2 3">
    <name type="scientific">Cohnella candidum</name>
    <dbReference type="NCBI Taxonomy" id="2674991"/>
    <lineage>
        <taxon>Bacteria</taxon>
        <taxon>Bacillati</taxon>
        <taxon>Bacillota</taxon>
        <taxon>Bacilli</taxon>
        <taxon>Bacillales</taxon>
        <taxon>Paenibacillaceae</taxon>
        <taxon>Cohnella</taxon>
    </lineage>
</organism>
<evidence type="ECO:0000313" key="2">
    <source>
        <dbReference type="EMBL" id="AYQ74169.1"/>
    </source>
</evidence>
<gene>
    <name evidence="2" type="ORF">EAV92_17320</name>
</gene>
<dbReference type="InterPro" id="IPR027417">
    <property type="entry name" value="P-loop_NTPase"/>
</dbReference>
<dbReference type="Gene3D" id="3.40.50.300">
    <property type="entry name" value="P-loop containing nucleotide triphosphate hydrolases"/>
    <property type="match status" value="1"/>
</dbReference>